<dbReference type="STRING" id="745820.SAMN04488053_102351"/>
<evidence type="ECO:0000313" key="3">
    <source>
        <dbReference type="Proteomes" id="UP000198778"/>
    </source>
</evidence>
<evidence type="ECO:0000313" key="2">
    <source>
        <dbReference type="EMBL" id="SDN65433.1"/>
    </source>
</evidence>
<organism evidence="2 3">
    <name type="scientific">Alkalicoccus daliensis</name>
    <dbReference type="NCBI Taxonomy" id="745820"/>
    <lineage>
        <taxon>Bacteria</taxon>
        <taxon>Bacillati</taxon>
        <taxon>Bacillota</taxon>
        <taxon>Bacilli</taxon>
        <taxon>Bacillales</taxon>
        <taxon>Bacillaceae</taxon>
        <taxon>Alkalicoccus</taxon>
    </lineage>
</organism>
<proteinExistence type="predicted"/>
<gene>
    <name evidence="2" type="ORF">SAMN04488053_102351</name>
</gene>
<protein>
    <submittedName>
        <fullName evidence="2">Uncharacterized protein</fullName>
    </submittedName>
</protein>
<keyword evidence="1" id="KW-0472">Membrane</keyword>
<keyword evidence="1" id="KW-0812">Transmembrane</keyword>
<reference evidence="3" key="1">
    <citation type="submission" date="2016-10" db="EMBL/GenBank/DDBJ databases">
        <authorList>
            <person name="Varghese N."/>
            <person name="Submissions S."/>
        </authorList>
    </citation>
    <scope>NUCLEOTIDE SEQUENCE [LARGE SCALE GENOMIC DNA]</scope>
    <source>
        <strain evidence="3">CGMCC 1.10369</strain>
    </source>
</reference>
<dbReference type="EMBL" id="FNIL01000002">
    <property type="protein sequence ID" value="SDN65433.1"/>
    <property type="molecule type" value="Genomic_DNA"/>
</dbReference>
<keyword evidence="3" id="KW-1185">Reference proteome</keyword>
<accession>A0A1H0D5L9</accession>
<dbReference type="Proteomes" id="UP000198778">
    <property type="component" value="Unassembled WGS sequence"/>
</dbReference>
<name>A0A1H0D5L9_9BACI</name>
<sequence>MHPVTIILFILFVIAIIYFMRLGSKTGGTHKANPHDTYRLWDWFRKKQ</sequence>
<evidence type="ECO:0000256" key="1">
    <source>
        <dbReference type="SAM" id="Phobius"/>
    </source>
</evidence>
<dbReference type="RefSeq" id="WP_175444194.1">
    <property type="nucleotide sequence ID" value="NZ_FNIL01000002.1"/>
</dbReference>
<dbReference type="AlphaFoldDB" id="A0A1H0D5L9"/>
<keyword evidence="1" id="KW-1133">Transmembrane helix</keyword>
<feature type="transmembrane region" description="Helical" evidence="1">
    <location>
        <begin position="6"/>
        <end position="23"/>
    </location>
</feature>